<dbReference type="EMBL" id="JMSN01000018">
    <property type="protein sequence ID" value="KDN50832.1"/>
    <property type="molecule type" value="Genomic_DNA"/>
</dbReference>
<feature type="region of interest" description="Disordered" evidence="1">
    <location>
        <begin position="28"/>
        <end position="63"/>
    </location>
</feature>
<accession>A0A066WA80</accession>
<evidence type="ECO:0000256" key="1">
    <source>
        <dbReference type="SAM" id="MobiDB-lite"/>
    </source>
</evidence>
<gene>
    <name evidence="2" type="ORF">K437DRAFT_60374</name>
</gene>
<dbReference type="HOGENOM" id="CLU_2484901_0_0_1"/>
<name>A0A066WA80_TILAU</name>
<evidence type="ECO:0000313" key="2">
    <source>
        <dbReference type="EMBL" id="KDN50832.1"/>
    </source>
</evidence>
<reference evidence="2 3" key="1">
    <citation type="submission" date="2014-05" db="EMBL/GenBank/DDBJ databases">
        <title>Draft genome sequence of a rare smut relative, Tilletiaria anomala UBC 951.</title>
        <authorList>
            <consortium name="DOE Joint Genome Institute"/>
            <person name="Toome M."/>
            <person name="Kuo A."/>
            <person name="Henrissat B."/>
            <person name="Lipzen A."/>
            <person name="Tritt A."/>
            <person name="Yoshinaga Y."/>
            <person name="Zane M."/>
            <person name="Barry K."/>
            <person name="Grigoriev I.V."/>
            <person name="Spatafora J.W."/>
            <person name="Aimea M.C."/>
        </authorList>
    </citation>
    <scope>NUCLEOTIDE SEQUENCE [LARGE SCALE GENOMIC DNA]</scope>
    <source>
        <strain evidence="2 3">UBC 951</strain>
    </source>
</reference>
<comment type="caution">
    <text evidence="2">The sequence shown here is derived from an EMBL/GenBank/DDBJ whole genome shotgun (WGS) entry which is preliminary data.</text>
</comment>
<protein>
    <submittedName>
        <fullName evidence="2">Uncharacterized protein</fullName>
    </submittedName>
</protein>
<dbReference type="GeneID" id="25267650"/>
<evidence type="ECO:0000313" key="3">
    <source>
        <dbReference type="Proteomes" id="UP000027361"/>
    </source>
</evidence>
<dbReference type="Proteomes" id="UP000027361">
    <property type="component" value="Unassembled WGS sequence"/>
</dbReference>
<dbReference type="InParanoid" id="A0A066WA80"/>
<keyword evidence="3" id="KW-1185">Reference proteome</keyword>
<dbReference type="AlphaFoldDB" id="A0A066WA80"/>
<feature type="compositionally biased region" description="Polar residues" evidence="1">
    <location>
        <begin position="37"/>
        <end position="59"/>
    </location>
</feature>
<proteinExistence type="predicted"/>
<sequence>MAAWQSGRRAGRSLLEFMTDSGAIWARPAMTPRPHTHSQAQATGQPCPTGSPHEQSGATPRTRERLTISMIGRCVPAPASDYFHAWR</sequence>
<organism evidence="2 3">
    <name type="scientific">Tilletiaria anomala (strain ATCC 24038 / CBS 436.72 / UBC 951)</name>
    <dbReference type="NCBI Taxonomy" id="1037660"/>
    <lineage>
        <taxon>Eukaryota</taxon>
        <taxon>Fungi</taxon>
        <taxon>Dikarya</taxon>
        <taxon>Basidiomycota</taxon>
        <taxon>Ustilaginomycotina</taxon>
        <taxon>Exobasidiomycetes</taxon>
        <taxon>Georgefischeriales</taxon>
        <taxon>Tilletiariaceae</taxon>
        <taxon>Tilletiaria</taxon>
    </lineage>
</organism>
<dbReference type="RefSeq" id="XP_013244584.1">
    <property type="nucleotide sequence ID" value="XM_013389130.1"/>
</dbReference>